<accession>A0A8A4TYY1</accession>
<dbReference type="InterPro" id="IPR007280">
    <property type="entry name" value="Peptidase_C_arc/bac"/>
</dbReference>
<dbReference type="RefSeq" id="WP_237384400.1">
    <property type="nucleotide sequence ID" value="NZ_CP071793.1"/>
</dbReference>
<reference evidence="3" key="1">
    <citation type="submission" date="2021-03" db="EMBL/GenBank/DDBJ databases">
        <title>Acanthopleuribacteraceae sp. M133.</title>
        <authorList>
            <person name="Wang G."/>
        </authorList>
    </citation>
    <scope>NUCLEOTIDE SEQUENCE</scope>
    <source>
        <strain evidence="3">M133</strain>
    </source>
</reference>
<dbReference type="Gene3D" id="2.60.120.380">
    <property type="match status" value="1"/>
</dbReference>
<dbReference type="KEGG" id="scor:J3U87_17810"/>
<dbReference type="Pfam" id="PF04151">
    <property type="entry name" value="PPC"/>
    <property type="match status" value="1"/>
</dbReference>
<keyword evidence="4" id="KW-1185">Reference proteome</keyword>
<evidence type="ECO:0000256" key="1">
    <source>
        <dbReference type="SAM" id="SignalP"/>
    </source>
</evidence>
<dbReference type="EMBL" id="CP071793">
    <property type="protein sequence ID" value="QTD54304.1"/>
    <property type="molecule type" value="Genomic_DNA"/>
</dbReference>
<organism evidence="3 4">
    <name type="scientific">Sulfidibacter corallicola</name>
    <dbReference type="NCBI Taxonomy" id="2818388"/>
    <lineage>
        <taxon>Bacteria</taxon>
        <taxon>Pseudomonadati</taxon>
        <taxon>Acidobacteriota</taxon>
        <taxon>Holophagae</taxon>
        <taxon>Acanthopleuribacterales</taxon>
        <taxon>Acanthopleuribacteraceae</taxon>
        <taxon>Sulfidibacter</taxon>
    </lineage>
</organism>
<evidence type="ECO:0000259" key="2">
    <source>
        <dbReference type="Pfam" id="PF04151"/>
    </source>
</evidence>
<keyword evidence="1" id="KW-0732">Signal</keyword>
<gene>
    <name evidence="3" type="ORF">J3U87_17810</name>
</gene>
<sequence>MLSRVLWVLFAALPMVTAGEVTTQNKTDLKPDGSYFVNADLWTSDYLSLRKDQMVHGESYRGYPGPLPKLFYALGQDPNHPAIDWELLNLVDREALTWEGACNGWAISTFFHEEPEAIVFNGIRFMPGELKAMLASIYRANQARVSGGGATGLSAQALHDFLMLTVADGFQVVFDVDISDQIWNYPVHGFDLVSQQDGDYTNVTATVYYPALVTLNDNNDFLPLDTEIYTYRFLTETQSSYEYTGNSVEAHPQRAWFPGEFYYKGQWLLIANHYYYRELYFKLFSSGLGFGVEDDLYEPNNAAEAAVPFRDEFVYGSLTVGDVDYYSVDLKAGQRLQVEFEIYDGNPATFAWIDPEGNERDAQDRSEGHTLDITAETAGTYRLKVAHDEFYASNSYYTLEFPKDAGSFWLGQGQLGDELASDAFAINTRAAENSVDAQALAPYGGVALAKESGRVWRSSERTIWAESWKNGDTMHKKLYHRDHVMKTRYIAPHITFRNGWKTRLEVFSEKAGVPVTMVLHADNGNVIRSVELPFNGSTRYENFLDRIPGIGSLSQVAWFELTTASDNPLKGTVCFENARGNYVMIDLETRPGIGEMMVFDLKSEAEGGTGLALLNVADVENEVLYSLETKSGDVIAEGGFFLGTGEKMLNTVADLTSSTVTNDMILFVHAQYPLDGLVVQYQMDPYFMYGHRILRDSLDEHYETFVRLPEDRNLVTLMVANLGTANNQPLFEGYSADGTLQGRFNMNIQRALSPKEVKFVDVATIFENGVDILDLDAITHFRIRSPKPFFAVELYGTPQTSTFMGIPLPLIYENP</sequence>
<dbReference type="Proteomes" id="UP000663929">
    <property type="component" value="Chromosome"/>
</dbReference>
<protein>
    <submittedName>
        <fullName evidence="3">Pre-peptidase C-terminal domain-containing protein</fullName>
    </submittedName>
</protein>
<dbReference type="AlphaFoldDB" id="A0A8A4TYY1"/>
<evidence type="ECO:0000313" key="3">
    <source>
        <dbReference type="EMBL" id="QTD54304.1"/>
    </source>
</evidence>
<name>A0A8A4TYY1_SULCO</name>
<feature type="domain" description="Peptidase C-terminal archaeal/bacterial" evidence="2">
    <location>
        <begin position="322"/>
        <end position="386"/>
    </location>
</feature>
<feature type="chain" id="PRO_5035266170" evidence="1">
    <location>
        <begin position="19"/>
        <end position="815"/>
    </location>
</feature>
<evidence type="ECO:0000313" key="4">
    <source>
        <dbReference type="Proteomes" id="UP000663929"/>
    </source>
</evidence>
<proteinExistence type="predicted"/>
<feature type="signal peptide" evidence="1">
    <location>
        <begin position="1"/>
        <end position="18"/>
    </location>
</feature>